<dbReference type="Proteomes" id="UP001280581">
    <property type="component" value="Unassembled WGS sequence"/>
</dbReference>
<dbReference type="EMBL" id="WVTA01000003">
    <property type="protein sequence ID" value="KAK3214626.1"/>
    <property type="molecule type" value="Genomic_DNA"/>
</dbReference>
<evidence type="ECO:0000259" key="3">
    <source>
        <dbReference type="PROSITE" id="PS50103"/>
    </source>
</evidence>
<evidence type="ECO:0000313" key="5">
    <source>
        <dbReference type="Proteomes" id="UP001280581"/>
    </source>
</evidence>
<keyword evidence="5" id="KW-1185">Reference proteome</keyword>
<feature type="region of interest" description="Disordered" evidence="2">
    <location>
        <begin position="1171"/>
        <end position="1398"/>
    </location>
</feature>
<feature type="compositionally biased region" description="Basic and acidic residues" evidence="2">
    <location>
        <begin position="1301"/>
        <end position="1316"/>
    </location>
</feature>
<evidence type="ECO:0000256" key="1">
    <source>
        <dbReference type="PROSITE-ProRule" id="PRU00723"/>
    </source>
</evidence>
<feature type="region of interest" description="Disordered" evidence="2">
    <location>
        <begin position="995"/>
        <end position="1028"/>
    </location>
</feature>
<dbReference type="InterPro" id="IPR000571">
    <property type="entry name" value="Znf_CCCH"/>
</dbReference>
<keyword evidence="1" id="KW-0862">Zinc</keyword>
<feature type="compositionally biased region" description="Acidic residues" evidence="2">
    <location>
        <begin position="601"/>
        <end position="629"/>
    </location>
</feature>
<proteinExistence type="predicted"/>
<gene>
    <name evidence="4" type="ORF">GRF29_19g772299</name>
</gene>
<dbReference type="PROSITE" id="PS50103">
    <property type="entry name" value="ZF_C3H1"/>
    <property type="match status" value="1"/>
</dbReference>
<evidence type="ECO:0000313" key="4">
    <source>
        <dbReference type="EMBL" id="KAK3214626.1"/>
    </source>
</evidence>
<organism evidence="4 5">
    <name type="scientific">Pseudopithomyces chartarum</name>
    <dbReference type="NCBI Taxonomy" id="1892770"/>
    <lineage>
        <taxon>Eukaryota</taxon>
        <taxon>Fungi</taxon>
        <taxon>Dikarya</taxon>
        <taxon>Ascomycota</taxon>
        <taxon>Pezizomycotina</taxon>
        <taxon>Dothideomycetes</taxon>
        <taxon>Pleosporomycetidae</taxon>
        <taxon>Pleosporales</taxon>
        <taxon>Massarineae</taxon>
        <taxon>Didymosphaeriaceae</taxon>
        <taxon>Pseudopithomyces</taxon>
    </lineage>
</organism>
<dbReference type="GO" id="GO:0008270">
    <property type="term" value="F:zinc ion binding"/>
    <property type="evidence" value="ECO:0007669"/>
    <property type="project" value="UniProtKB-KW"/>
</dbReference>
<comment type="caution">
    <text evidence="4">The sequence shown here is derived from an EMBL/GenBank/DDBJ whole genome shotgun (WGS) entry which is preliminary data.</text>
</comment>
<name>A0AAN6RKR1_9PLEO</name>
<sequence>MPGLSELRSLRSNALQSWIEAIDKALDSWNDLDAQRQTKQQHDQAIDGVVNHYYIRGLPETQQITQSHIRPAVPANPLKRKLIDGLVEISENQTDGQGLPKRRKHDPDVADPQSSLELSYAWAAPTRRFYAEPEDDDAWKTAQQKFRQLFNIRRPIETAQHRALFRLMKENKREVIFLEWARSFNLNKTHQIPSTIKINLDYIIDQIQDGQLAKNWQKYAVLRQAWESLCQFLDGTTCQKLREPSFLIHGAALTRMVLRLCKDCYQNGMGFLSLLWSSVTRFFALMKAAQSSNRDLDSDNLVDDTTGPLDPNRGNLVQEITTSLAEIQWYNFMPHMTAVPAGIKNLRLVVSREPLQPVPVSSIPLANPEDISPVDDAELKDIFLAMRKEEEEITWQRTKDAETLQDSDTFLIQSNYTSSDPDDNWKFEETLTEPLGPFTVSEVGPSKQAFIDQCLTALRTLKSFKTVAIGKDFKLTLHSRVLKPLCRGLYTLLKFQTPPEEFVGIANAIVPFDELQSHFRRAASTAMMSSLNEVSGSTAALLDANEILLMSDYIIDILTDAQFSASNWPAPQLSKNPSGTWFAENSPVQGPVEEIASSSTEDGDDEPDSESEDESEGGVEIEPDSDGDAEPGSVAPKDVAIVIKPVPRAPYPAKLQVVCKSWVDGFKRYMELSNDRVFEQDEDGLYKNYEDWMNKVCWSEKCGPDGSCKQLHPDLFELPGLCRDWVRNKCNDVDCLLAHADPLYPRNMHLAHLEPRFHPKPQSVCKFWQRDQCNRGNSCANFHFIPGGQSKVLCEFYQDAGCLNLDDRCTNKHVRGAPWPIPLYSSDYIDPEAPEDQPDRRPLSHYQRSEGANVRILCLNMVQNGTCWRKDNCWLEHNLEGVKISFTKDPKKKIPDSLTVTTGQPVVTDERDICPHYLKHGECYFWKSYAGCRYAIHTREDPSEKARSQTGSQQPRIIGNAAAQRQSNFKPLISANPVKSKATVKTAPFVGDSKIPVQQRSTGGIAEKKEAGAGATPASTLSGPKATPVADNSAPMMNSIPPQMLPYGPGFFGNTMGQVNMVFNQGQQFNVPYNQFGTPGFFAPNMAPNQMNFPGNFGQNMPPNQFGLPGNFGMNMPMNYLGQPGNFGSNMPAPSMGRRSTMIPNEIICHYCGSVGHKRPHCRKMELDKQAGKHLSNTRGQSSHAQAPNSRAPQQSASGSAYAQNLSGFQVSNNGHGQNSHQGPSNRQTRPGQIGNKRKADDDDVEDYAQPDRQNGKRKTADNRTHDDQAIKRNKLEGEFEGNRVAKRKAAADDDDEDRATDEVKRHKLDTGRENRAILPPRGPRTMTERPSQITRPAQPRQPPQPRQLPQDPNGELRIRGAAGNRGDQPSTNQRGRGHGGTQRRQGPPPGGRRPPWR</sequence>
<dbReference type="SMART" id="SM00356">
    <property type="entry name" value="ZnF_C3H1"/>
    <property type="match status" value="4"/>
</dbReference>
<protein>
    <recommendedName>
        <fullName evidence="3">C3H1-type domain-containing protein</fullName>
    </recommendedName>
</protein>
<feature type="domain" description="C3H1-type" evidence="3">
    <location>
        <begin position="759"/>
        <end position="786"/>
    </location>
</feature>
<feature type="region of interest" description="Disordered" evidence="2">
    <location>
        <begin position="93"/>
        <end position="113"/>
    </location>
</feature>
<feature type="compositionally biased region" description="Polar residues" evidence="2">
    <location>
        <begin position="1175"/>
        <end position="1231"/>
    </location>
</feature>
<feature type="zinc finger region" description="C3H1-type" evidence="1">
    <location>
        <begin position="759"/>
        <end position="786"/>
    </location>
</feature>
<keyword evidence="1" id="KW-0863">Zinc-finger</keyword>
<reference evidence="4 5" key="1">
    <citation type="submission" date="2021-02" db="EMBL/GenBank/DDBJ databases">
        <title>Genome assembly of Pseudopithomyces chartarum.</title>
        <authorList>
            <person name="Jauregui R."/>
            <person name="Singh J."/>
            <person name="Voisey C."/>
        </authorList>
    </citation>
    <scope>NUCLEOTIDE SEQUENCE [LARGE SCALE GENOMIC DNA]</scope>
    <source>
        <strain evidence="4 5">AGR01</strain>
    </source>
</reference>
<feature type="compositionally biased region" description="Basic and acidic residues" evidence="2">
    <location>
        <begin position="1259"/>
        <end position="1284"/>
    </location>
</feature>
<accession>A0AAN6RKR1</accession>
<feature type="region of interest" description="Disordered" evidence="2">
    <location>
        <begin position="574"/>
        <end position="634"/>
    </location>
</feature>
<dbReference type="Gene3D" id="4.10.1000.10">
    <property type="entry name" value="Zinc finger, CCCH-type"/>
    <property type="match status" value="1"/>
</dbReference>
<evidence type="ECO:0000256" key="2">
    <source>
        <dbReference type="SAM" id="MobiDB-lite"/>
    </source>
</evidence>
<keyword evidence="1" id="KW-0479">Metal-binding</keyword>
<feature type="compositionally biased region" description="Pro residues" evidence="2">
    <location>
        <begin position="1387"/>
        <end position="1398"/>
    </location>
</feature>